<comment type="similarity">
    <text evidence="2">Belongs to the GILT family.</text>
</comment>
<protein>
    <submittedName>
        <fullName evidence="6">Uncharacterized protein</fullName>
    </submittedName>
</protein>
<name>A0AAW0GV47_9APHY</name>
<gene>
    <name evidence="6" type="ORF">QCA50_000627</name>
</gene>
<evidence type="ECO:0000256" key="3">
    <source>
        <dbReference type="ARBA" id="ARBA00022525"/>
    </source>
</evidence>
<evidence type="ECO:0000256" key="4">
    <source>
        <dbReference type="ARBA" id="ARBA00022729"/>
    </source>
</evidence>
<dbReference type="GO" id="GO:0005576">
    <property type="term" value="C:extracellular region"/>
    <property type="evidence" value="ECO:0007669"/>
    <property type="project" value="UniProtKB-SubCell"/>
</dbReference>
<dbReference type="InterPro" id="IPR004911">
    <property type="entry name" value="Interferon-induced_GILT"/>
</dbReference>
<dbReference type="PANTHER" id="PTHR13234:SF8">
    <property type="entry name" value="GAMMA-INTERFERON-INDUCIBLE LYSOSOMAL THIOL REDUCTASE"/>
    <property type="match status" value="1"/>
</dbReference>
<evidence type="ECO:0000256" key="1">
    <source>
        <dbReference type="ARBA" id="ARBA00004613"/>
    </source>
</evidence>
<keyword evidence="4" id="KW-0732">Signal</keyword>
<keyword evidence="3" id="KW-0964">Secreted</keyword>
<accession>A0AAW0GV47</accession>
<reference evidence="6 7" key="1">
    <citation type="submission" date="2022-09" db="EMBL/GenBank/DDBJ databases">
        <authorList>
            <person name="Palmer J.M."/>
        </authorList>
    </citation>
    <scope>NUCLEOTIDE SEQUENCE [LARGE SCALE GENOMIC DNA]</scope>
    <source>
        <strain evidence="6 7">DSM 7382</strain>
    </source>
</reference>
<organism evidence="6 7">
    <name type="scientific">Cerrena zonata</name>
    <dbReference type="NCBI Taxonomy" id="2478898"/>
    <lineage>
        <taxon>Eukaryota</taxon>
        <taxon>Fungi</taxon>
        <taxon>Dikarya</taxon>
        <taxon>Basidiomycota</taxon>
        <taxon>Agaricomycotina</taxon>
        <taxon>Agaricomycetes</taxon>
        <taxon>Polyporales</taxon>
        <taxon>Cerrenaceae</taxon>
        <taxon>Cerrena</taxon>
    </lineage>
</organism>
<dbReference type="Proteomes" id="UP001385951">
    <property type="component" value="Unassembled WGS sequence"/>
</dbReference>
<comment type="caution">
    <text evidence="6">The sequence shown here is derived from an EMBL/GenBank/DDBJ whole genome shotgun (WGS) entry which is preliminary data.</text>
</comment>
<evidence type="ECO:0000256" key="5">
    <source>
        <dbReference type="ARBA" id="ARBA00023180"/>
    </source>
</evidence>
<keyword evidence="5" id="KW-0325">Glycoprotein</keyword>
<proteinExistence type="inferred from homology"/>
<dbReference type="EMBL" id="JASBNA010000001">
    <property type="protein sequence ID" value="KAK7695987.1"/>
    <property type="molecule type" value="Genomic_DNA"/>
</dbReference>
<evidence type="ECO:0000313" key="6">
    <source>
        <dbReference type="EMBL" id="KAK7695987.1"/>
    </source>
</evidence>
<dbReference type="AlphaFoldDB" id="A0AAW0GV47"/>
<evidence type="ECO:0000256" key="2">
    <source>
        <dbReference type="ARBA" id="ARBA00005679"/>
    </source>
</evidence>
<sequence>MVPAECAGNVQELCAVKYETTTTWWDFVLCQNSYGRYKVGEPEVTLQCAEKAGIDWLNGSAGRCAGTSRSEWAKGDEGIELLKESVVQTQGLGIVNSCTVVIAGKKVCVRDETWKDCEGGHTSDDFVRQIEKEFARRNNVEVEVSEDDWVLV</sequence>
<dbReference type="PANTHER" id="PTHR13234">
    <property type="entry name" value="GAMMA-INTERFERON INDUCIBLE LYSOSOMAL THIOL REDUCTASE GILT"/>
    <property type="match status" value="1"/>
</dbReference>
<keyword evidence="7" id="KW-1185">Reference proteome</keyword>
<dbReference type="GO" id="GO:0016671">
    <property type="term" value="F:oxidoreductase activity, acting on a sulfur group of donors, disulfide as acceptor"/>
    <property type="evidence" value="ECO:0007669"/>
    <property type="project" value="InterPro"/>
</dbReference>
<evidence type="ECO:0000313" key="7">
    <source>
        <dbReference type="Proteomes" id="UP001385951"/>
    </source>
</evidence>
<dbReference type="Pfam" id="PF03227">
    <property type="entry name" value="GILT"/>
    <property type="match status" value="1"/>
</dbReference>
<comment type="subcellular location">
    <subcellularLocation>
        <location evidence="1">Secreted</location>
    </subcellularLocation>
</comment>